<organism evidence="6 7">
    <name type="scientific">Vanilla planifolia</name>
    <name type="common">Vanilla</name>
    <dbReference type="NCBI Taxonomy" id="51239"/>
    <lineage>
        <taxon>Eukaryota</taxon>
        <taxon>Viridiplantae</taxon>
        <taxon>Streptophyta</taxon>
        <taxon>Embryophyta</taxon>
        <taxon>Tracheophyta</taxon>
        <taxon>Spermatophyta</taxon>
        <taxon>Magnoliopsida</taxon>
        <taxon>Liliopsida</taxon>
        <taxon>Asparagales</taxon>
        <taxon>Orchidaceae</taxon>
        <taxon>Vanilloideae</taxon>
        <taxon>Vanilleae</taxon>
        <taxon>Vanilla</taxon>
    </lineage>
</organism>
<dbReference type="PRINTS" id="PR00081">
    <property type="entry name" value="GDHRDH"/>
</dbReference>
<dbReference type="AlphaFoldDB" id="A0A835VCC1"/>
<dbReference type="InterPro" id="IPR036291">
    <property type="entry name" value="NAD(P)-bd_dom_sf"/>
</dbReference>
<keyword evidence="5" id="KW-0472">Membrane</keyword>
<evidence type="ECO:0000256" key="2">
    <source>
        <dbReference type="ARBA" id="ARBA00022857"/>
    </source>
</evidence>
<accession>A0A835VCC1</accession>
<feature type="transmembrane region" description="Helical" evidence="5">
    <location>
        <begin position="15"/>
        <end position="41"/>
    </location>
</feature>
<keyword evidence="5" id="KW-0812">Transmembrane</keyword>
<gene>
    <name evidence="6" type="ORF">HPP92_007974</name>
</gene>
<dbReference type="InterPro" id="IPR051019">
    <property type="entry name" value="VLCFA-Steroid_DH"/>
</dbReference>
<dbReference type="Gene3D" id="3.40.50.720">
    <property type="entry name" value="NAD(P)-binding Rossmann-like Domain"/>
    <property type="match status" value="1"/>
</dbReference>
<name>A0A835VCC1_VANPL</name>
<dbReference type="OrthoDB" id="5545019at2759"/>
<dbReference type="Proteomes" id="UP000639772">
    <property type="component" value="Chromosome 3"/>
</dbReference>
<evidence type="ECO:0000313" key="7">
    <source>
        <dbReference type="Proteomes" id="UP000639772"/>
    </source>
</evidence>
<dbReference type="GO" id="GO:0005783">
    <property type="term" value="C:endoplasmic reticulum"/>
    <property type="evidence" value="ECO:0007669"/>
    <property type="project" value="TreeGrafter"/>
</dbReference>
<evidence type="ECO:0000256" key="3">
    <source>
        <dbReference type="ARBA" id="ARBA00023002"/>
    </source>
</evidence>
<keyword evidence="2" id="KW-0521">NADP</keyword>
<dbReference type="FunFam" id="3.40.50.720:FF:000137">
    <property type="entry name" value="Hydroxysteroid (17-beta) dehydrogenase 3"/>
    <property type="match status" value="1"/>
</dbReference>
<dbReference type="GO" id="GO:0045703">
    <property type="term" value="F:ketoreductase activity"/>
    <property type="evidence" value="ECO:0007669"/>
    <property type="project" value="TreeGrafter"/>
</dbReference>
<comment type="similarity">
    <text evidence="1 4">Belongs to the short-chain dehydrogenases/reductases (SDR) family.</text>
</comment>
<evidence type="ECO:0000256" key="5">
    <source>
        <dbReference type="SAM" id="Phobius"/>
    </source>
</evidence>
<dbReference type="CDD" id="cd05356">
    <property type="entry name" value="17beta-HSD1_like_SDR_c"/>
    <property type="match status" value="1"/>
</dbReference>
<dbReference type="Pfam" id="PF00106">
    <property type="entry name" value="adh_short"/>
    <property type="match status" value="1"/>
</dbReference>
<dbReference type="InterPro" id="IPR002347">
    <property type="entry name" value="SDR_fam"/>
</dbReference>
<sequence>MELCACLASLKEQPAWILALSTVGFLSILKASVGTLLWLYVSFIRPGRNIAGYGSWAVVTGATDGIGRSIAFQLAGRGLGLVLVGRSPDKLRDVSAAIRDENPKARIETVLIDFAGDLVEGIARLKEAIKGMDVGILVNNAGMSYPYAKYFHEVDAELIKDLIKVNVEGMTKVTHVVLPGMVERKRGAILNIGSGAAVVIPSDPLYAVYAATKAYVDQFSKCLYVEYKGKGIDVQCQVPLYVATKMASIREVFFPHSIGRHICSCGPAVAGLREKVHTILASFPCLVHGLPFARDCC</sequence>
<evidence type="ECO:0000256" key="1">
    <source>
        <dbReference type="ARBA" id="ARBA00006484"/>
    </source>
</evidence>
<protein>
    <submittedName>
        <fullName evidence="6">Uncharacterized protein</fullName>
    </submittedName>
</protein>
<evidence type="ECO:0000313" key="6">
    <source>
        <dbReference type="EMBL" id="KAG0491111.1"/>
    </source>
</evidence>
<dbReference type="EMBL" id="JADCNM010000003">
    <property type="protein sequence ID" value="KAG0491111.1"/>
    <property type="molecule type" value="Genomic_DNA"/>
</dbReference>
<evidence type="ECO:0000256" key="4">
    <source>
        <dbReference type="RuleBase" id="RU000363"/>
    </source>
</evidence>
<comment type="caution">
    <text evidence="6">The sequence shown here is derived from an EMBL/GenBank/DDBJ whole genome shotgun (WGS) entry which is preliminary data.</text>
</comment>
<proteinExistence type="inferred from homology"/>
<reference evidence="6 7" key="1">
    <citation type="journal article" date="2020" name="Nat. Food">
        <title>A phased Vanilla planifolia genome enables genetic improvement of flavour and production.</title>
        <authorList>
            <person name="Hasing T."/>
            <person name="Tang H."/>
            <person name="Brym M."/>
            <person name="Khazi F."/>
            <person name="Huang T."/>
            <person name="Chambers A.H."/>
        </authorList>
    </citation>
    <scope>NUCLEOTIDE SEQUENCE [LARGE SCALE GENOMIC DNA]</scope>
    <source>
        <tissue evidence="6">Leaf</tissue>
    </source>
</reference>
<dbReference type="SUPFAM" id="SSF51735">
    <property type="entry name" value="NAD(P)-binding Rossmann-fold domains"/>
    <property type="match status" value="1"/>
</dbReference>
<keyword evidence="3" id="KW-0560">Oxidoreductase</keyword>
<keyword evidence="5" id="KW-1133">Transmembrane helix</keyword>
<dbReference type="PANTHER" id="PTHR43899:SF13">
    <property type="entry name" value="RH59310P"/>
    <property type="match status" value="1"/>
</dbReference>
<dbReference type="PANTHER" id="PTHR43899">
    <property type="entry name" value="RH59310P"/>
    <property type="match status" value="1"/>
</dbReference>
<dbReference type="PRINTS" id="PR00080">
    <property type="entry name" value="SDRFAMILY"/>
</dbReference>